<dbReference type="Pfam" id="PF00211">
    <property type="entry name" value="Guanylate_cyc"/>
    <property type="match status" value="1"/>
</dbReference>
<dbReference type="InterPro" id="IPR050697">
    <property type="entry name" value="Adenylyl/Guanylyl_Cyclase_3/4"/>
</dbReference>
<sequence length="411" mass="44273">MQADLLSAFVRVGILVVLVATVALSATDGGIHQGAVIDIGLYGLATGASLILAWRRLYHPILPFAFATFDVVLIVTHMHIMANTMGLSAEMVSVPASTLMFVVLIHASMRYQPALIAYIVALFLISVLVTSLLPFPGMPMAMPQRMAATGLRPMGEIFAFDVLPPVLVATAGTILVLGVYRTRRLLLRSIDQAARSARLSRFFSPRIAERLSRDELNGLSSGLRQPVAVLFVDIKGFTSMAETMSPEELGTMLSEFRERVTECVFRHGGTVDKFIGDAVMVVFGAPISGPDDARGAVECGVDVLKTVAKWSKERMSSGEAGIEIGIGGHYGEVFVGVLGSGRLLEYTVIGDTVNVAERLERLSRETDCPLVTSRTLLNEAGIPNDGARWSALGEHTLRGRTTPIEAMGLMR</sequence>
<feature type="transmembrane region" description="Helical" evidence="1">
    <location>
        <begin position="35"/>
        <end position="54"/>
    </location>
</feature>
<feature type="transmembrane region" description="Helical" evidence="1">
    <location>
        <begin position="61"/>
        <end position="80"/>
    </location>
</feature>
<name>A0A8G2BMH3_9PROT</name>
<feature type="transmembrane region" description="Helical" evidence="1">
    <location>
        <begin position="92"/>
        <end position="109"/>
    </location>
</feature>
<dbReference type="GO" id="GO:0004016">
    <property type="term" value="F:adenylate cyclase activity"/>
    <property type="evidence" value="ECO:0007669"/>
    <property type="project" value="UniProtKB-ARBA"/>
</dbReference>
<comment type="caution">
    <text evidence="3">The sequence shown here is derived from an EMBL/GenBank/DDBJ whole genome shotgun (WGS) entry which is preliminary data.</text>
</comment>
<feature type="transmembrane region" description="Helical" evidence="1">
    <location>
        <begin position="157"/>
        <end position="180"/>
    </location>
</feature>
<dbReference type="SUPFAM" id="SSF55073">
    <property type="entry name" value="Nucleotide cyclase"/>
    <property type="match status" value="1"/>
</dbReference>
<evidence type="ECO:0000313" key="4">
    <source>
        <dbReference type="Proteomes" id="UP000198615"/>
    </source>
</evidence>
<dbReference type="CDD" id="cd07302">
    <property type="entry name" value="CHD"/>
    <property type="match status" value="1"/>
</dbReference>
<evidence type="ECO:0000256" key="1">
    <source>
        <dbReference type="SAM" id="Phobius"/>
    </source>
</evidence>
<dbReference type="Gene3D" id="3.30.70.1230">
    <property type="entry name" value="Nucleotide cyclase"/>
    <property type="match status" value="1"/>
</dbReference>
<feature type="domain" description="Guanylate cyclase" evidence="2">
    <location>
        <begin position="228"/>
        <end position="360"/>
    </location>
</feature>
<protein>
    <submittedName>
        <fullName evidence="3">Adenylate and Guanylate cyclase catalytic domain-containing protein</fullName>
    </submittedName>
</protein>
<dbReference type="PANTHER" id="PTHR43081:SF1">
    <property type="entry name" value="ADENYLATE CYCLASE, TERMINAL-DIFFERENTIATION SPECIFIC"/>
    <property type="match status" value="1"/>
</dbReference>
<gene>
    <name evidence="3" type="ORF">SAMN05660686_04804</name>
</gene>
<dbReference type="PROSITE" id="PS50125">
    <property type="entry name" value="GUANYLATE_CYCLASE_2"/>
    <property type="match status" value="1"/>
</dbReference>
<dbReference type="GO" id="GO:0035556">
    <property type="term" value="P:intracellular signal transduction"/>
    <property type="evidence" value="ECO:0007669"/>
    <property type="project" value="InterPro"/>
</dbReference>
<accession>A0A8G2BMH3</accession>
<dbReference type="Proteomes" id="UP000198615">
    <property type="component" value="Unassembled WGS sequence"/>
</dbReference>
<proteinExistence type="predicted"/>
<dbReference type="GO" id="GO:0009190">
    <property type="term" value="P:cyclic nucleotide biosynthetic process"/>
    <property type="evidence" value="ECO:0007669"/>
    <property type="project" value="InterPro"/>
</dbReference>
<dbReference type="EMBL" id="FNBW01000021">
    <property type="protein sequence ID" value="SDG54634.1"/>
    <property type="molecule type" value="Genomic_DNA"/>
</dbReference>
<keyword evidence="1" id="KW-0812">Transmembrane</keyword>
<feature type="transmembrane region" description="Helical" evidence="1">
    <location>
        <begin position="116"/>
        <end position="137"/>
    </location>
</feature>
<evidence type="ECO:0000259" key="2">
    <source>
        <dbReference type="PROSITE" id="PS50125"/>
    </source>
</evidence>
<dbReference type="AlphaFoldDB" id="A0A8G2BMH3"/>
<organism evidence="3 4">
    <name type="scientific">Thalassobaculum litoreum DSM 18839</name>
    <dbReference type="NCBI Taxonomy" id="1123362"/>
    <lineage>
        <taxon>Bacteria</taxon>
        <taxon>Pseudomonadati</taxon>
        <taxon>Pseudomonadota</taxon>
        <taxon>Alphaproteobacteria</taxon>
        <taxon>Rhodospirillales</taxon>
        <taxon>Thalassobaculaceae</taxon>
        <taxon>Thalassobaculum</taxon>
    </lineage>
</organism>
<reference evidence="3 4" key="1">
    <citation type="submission" date="2016-10" db="EMBL/GenBank/DDBJ databases">
        <authorList>
            <person name="Varghese N."/>
            <person name="Submissions S."/>
        </authorList>
    </citation>
    <scope>NUCLEOTIDE SEQUENCE [LARGE SCALE GENOMIC DNA]</scope>
    <source>
        <strain evidence="3 4">DSM 18839</strain>
    </source>
</reference>
<keyword evidence="4" id="KW-1185">Reference proteome</keyword>
<keyword evidence="1" id="KW-0472">Membrane</keyword>
<keyword evidence="1" id="KW-1133">Transmembrane helix</keyword>
<dbReference type="PANTHER" id="PTHR43081">
    <property type="entry name" value="ADENYLATE CYCLASE, TERMINAL-DIFFERENTIATION SPECIFIC-RELATED"/>
    <property type="match status" value="1"/>
</dbReference>
<dbReference type="SMART" id="SM00044">
    <property type="entry name" value="CYCc"/>
    <property type="match status" value="1"/>
</dbReference>
<dbReference type="InterPro" id="IPR001054">
    <property type="entry name" value="A/G_cyclase"/>
</dbReference>
<evidence type="ECO:0000313" key="3">
    <source>
        <dbReference type="EMBL" id="SDG54634.1"/>
    </source>
</evidence>
<dbReference type="InterPro" id="IPR029787">
    <property type="entry name" value="Nucleotide_cyclase"/>
</dbReference>